<dbReference type="Proteomes" id="UP000789920">
    <property type="component" value="Unassembled WGS sequence"/>
</dbReference>
<accession>A0ACA9S8P4</accession>
<reference evidence="1" key="1">
    <citation type="submission" date="2021-06" db="EMBL/GenBank/DDBJ databases">
        <authorList>
            <person name="Kallberg Y."/>
            <person name="Tangrot J."/>
            <person name="Rosling A."/>
        </authorList>
    </citation>
    <scope>NUCLEOTIDE SEQUENCE</scope>
    <source>
        <strain evidence="1">MA461A</strain>
    </source>
</reference>
<feature type="non-terminal residue" evidence="1">
    <location>
        <position position="1"/>
    </location>
</feature>
<keyword evidence="2" id="KW-1185">Reference proteome</keyword>
<name>A0ACA9S8P4_9GLOM</name>
<sequence length="76" mass="8996">HGLPSDIILGMPWVVKTRCGFEWKDRKCYCTIQSDNGETMFVIWEEPIIDEYIVDKVCVKERNNNRRMNDVADMRS</sequence>
<organism evidence="1 2">
    <name type="scientific">Racocetra persica</name>
    <dbReference type="NCBI Taxonomy" id="160502"/>
    <lineage>
        <taxon>Eukaryota</taxon>
        <taxon>Fungi</taxon>
        <taxon>Fungi incertae sedis</taxon>
        <taxon>Mucoromycota</taxon>
        <taxon>Glomeromycotina</taxon>
        <taxon>Glomeromycetes</taxon>
        <taxon>Diversisporales</taxon>
        <taxon>Gigasporaceae</taxon>
        <taxon>Racocetra</taxon>
    </lineage>
</organism>
<evidence type="ECO:0000313" key="2">
    <source>
        <dbReference type="Proteomes" id="UP000789920"/>
    </source>
</evidence>
<dbReference type="EMBL" id="CAJVQC010098852">
    <property type="protein sequence ID" value="CAG8830265.1"/>
    <property type="molecule type" value="Genomic_DNA"/>
</dbReference>
<proteinExistence type="predicted"/>
<feature type="non-terminal residue" evidence="1">
    <location>
        <position position="76"/>
    </location>
</feature>
<comment type="caution">
    <text evidence="1">The sequence shown here is derived from an EMBL/GenBank/DDBJ whole genome shotgun (WGS) entry which is preliminary data.</text>
</comment>
<protein>
    <submittedName>
        <fullName evidence="1">25246_t:CDS:1</fullName>
    </submittedName>
</protein>
<gene>
    <name evidence="1" type="ORF">RPERSI_LOCUS27748</name>
</gene>
<evidence type="ECO:0000313" key="1">
    <source>
        <dbReference type="EMBL" id="CAG8830265.1"/>
    </source>
</evidence>